<dbReference type="OrthoDB" id="340227at2759"/>
<feature type="compositionally biased region" description="Gly residues" evidence="3">
    <location>
        <begin position="373"/>
        <end position="387"/>
    </location>
</feature>
<dbReference type="PANTHER" id="PTHR22792">
    <property type="entry name" value="LUPUS LA PROTEIN-RELATED"/>
    <property type="match status" value="1"/>
</dbReference>
<dbReference type="AlphaFoldDB" id="A0A218Z153"/>
<accession>A0A218Z153</accession>
<keyword evidence="6" id="KW-1185">Reference proteome</keyword>
<dbReference type="Gene3D" id="1.10.10.10">
    <property type="entry name" value="Winged helix-like DNA-binding domain superfamily/Winged helix DNA-binding domain"/>
    <property type="match status" value="1"/>
</dbReference>
<protein>
    <recommendedName>
        <fullName evidence="4">HTH La-type RNA-binding domain-containing protein</fullName>
    </recommendedName>
</protein>
<dbReference type="InterPro" id="IPR006607">
    <property type="entry name" value="DM15"/>
</dbReference>
<dbReference type="SUPFAM" id="SSF46785">
    <property type="entry name" value="Winged helix' DNA-binding domain"/>
    <property type="match status" value="1"/>
</dbReference>
<feature type="compositionally biased region" description="Basic and acidic residues" evidence="3">
    <location>
        <begin position="269"/>
        <end position="282"/>
    </location>
</feature>
<dbReference type="SMART" id="SM00684">
    <property type="entry name" value="DM15"/>
    <property type="match status" value="2"/>
</dbReference>
<dbReference type="GO" id="GO:0005829">
    <property type="term" value="C:cytosol"/>
    <property type="evidence" value="ECO:0007669"/>
    <property type="project" value="TreeGrafter"/>
</dbReference>
<gene>
    <name evidence="5" type="ORF">B2J93_473</name>
</gene>
<dbReference type="GO" id="GO:0000339">
    <property type="term" value="F:RNA cap binding"/>
    <property type="evidence" value="ECO:0007669"/>
    <property type="project" value="InterPro"/>
</dbReference>
<feature type="region of interest" description="Disordered" evidence="3">
    <location>
        <begin position="25"/>
        <end position="629"/>
    </location>
</feature>
<dbReference type="GO" id="GO:0010494">
    <property type="term" value="C:cytoplasmic stress granule"/>
    <property type="evidence" value="ECO:0007669"/>
    <property type="project" value="TreeGrafter"/>
</dbReference>
<feature type="compositionally biased region" description="Polar residues" evidence="3">
    <location>
        <begin position="557"/>
        <end position="578"/>
    </location>
</feature>
<feature type="region of interest" description="Disordered" evidence="3">
    <location>
        <begin position="878"/>
        <end position="944"/>
    </location>
</feature>
<dbReference type="SMART" id="SM00715">
    <property type="entry name" value="LA"/>
    <property type="match status" value="1"/>
</dbReference>
<comment type="caution">
    <text evidence="5">The sequence shown here is derived from an EMBL/GenBank/DDBJ whole genome shotgun (WGS) entry which is preliminary data.</text>
</comment>
<dbReference type="EMBL" id="MZNU01000258">
    <property type="protein sequence ID" value="OWP01779.1"/>
    <property type="molecule type" value="Genomic_DNA"/>
</dbReference>
<feature type="compositionally biased region" description="Polar residues" evidence="3">
    <location>
        <begin position="46"/>
        <end position="65"/>
    </location>
</feature>
<dbReference type="InterPro" id="IPR036388">
    <property type="entry name" value="WH-like_DNA-bd_sf"/>
</dbReference>
<feature type="compositionally biased region" description="Polar residues" evidence="3">
    <location>
        <begin position="922"/>
        <end position="937"/>
    </location>
</feature>
<dbReference type="GO" id="GO:0045727">
    <property type="term" value="P:positive regulation of translation"/>
    <property type="evidence" value="ECO:0007669"/>
    <property type="project" value="TreeGrafter"/>
</dbReference>
<reference evidence="5 6" key="1">
    <citation type="submission" date="2017-04" db="EMBL/GenBank/DDBJ databases">
        <title>Draft genome sequence of Marssonina coronaria NL1: causal agent of apple blotch.</title>
        <authorList>
            <person name="Cheng Q."/>
        </authorList>
    </citation>
    <scope>NUCLEOTIDE SEQUENCE [LARGE SCALE GENOMIC DNA]</scope>
    <source>
        <strain evidence="5 6">NL1</strain>
    </source>
</reference>
<feature type="compositionally biased region" description="Low complexity" evidence="3">
    <location>
        <begin position="25"/>
        <end position="45"/>
    </location>
</feature>
<name>A0A218Z153_9HELO</name>
<organism evidence="5 6">
    <name type="scientific">Diplocarpon coronariae</name>
    <dbReference type="NCBI Taxonomy" id="2795749"/>
    <lineage>
        <taxon>Eukaryota</taxon>
        <taxon>Fungi</taxon>
        <taxon>Dikarya</taxon>
        <taxon>Ascomycota</taxon>
        <taxon>Pezizomycotina</taxon>
        <taxon>Leotiomycetes</taxon>
        <taxon>Helotiales</taxon>
        <taxon>Drepanopezizaceae</taxon>
        <taxon>Diplocarpon</taxon>
    </lineage>
</organism>
<evidence type="ECO:0000259" key="4">
    <source>
        <dbReference type="PROSITE" id="PS50961"/>
    </source>
</evidence>
<feature type="compositionally biased region" description="Polar residues" evidence="3">
    <location>
        <begin position="585"/>
        <end position="603"/>
    </location>
</feature>
<feature type="compositionally biased region" description="Basic and acidic residues" evidence="3">
    <location>
        <begin position="166"/>
        <end position="182"/>
    </location>
</feature>
<feature type="compositionally biased region" description="Polar residues" evidence="3">
    <location>
        <begin position="775"/>
        <end position="810"/>
    </location>
</feature>
<feature type="compositionally biased region" description="Basic and acidic residues" evidence="3">
    <location>
        <begin position="85"/>
        <end position="96"/>
    </location>
</feature>
<dbReference type="CDD" id="cd07323">
    <property type="entry name" value="LAM"/>
    <property type="match status" value="1"/>
</dbReference>
<feature type="region of interest" description="Disordered" evidence="3">
    <location>
        <begin position="765"/>
        <end position="840"/>
    </location>
</feature>
<feature type="compositionally biased region" description="Polar residues" evidence="3">
    <location>
        <begin position="488"/>
        <end position="504"/>
    </location>
</feature>
<dbReference type="Proteomes" id="UP000242519">
    <property type="component" value="Unassembled WGS sequence"/>
</dbReference>
<proteinExistence type="predicted"/>
<evidence type="ECO:0000313" key="5">
    <source>
        <dbReference type="EMBL" id="OWP01779.1"/>
    </source>
</evidence>
<dbReference type="InParanoid" id="A0A218Z153"/>
<feature type="compositionally biased region" description="Basic and acidic residues" evidence="3">
    <location>
        <begin position="507"/>
        <end position="521"/>
    </location>
</feature>
<feature type="compositionally biased region" description="Basic and acidic residues" evidence="3">
    <location>
        <begin position="476"/>
        <end position="486"/>
    </location>
</feature>
<evidence type="ECO:0000313" key="6">
    <source>
        <dbReference type="Proteomes" id="UP000242519"/>
    </source>
</evidence>
<dbReference type="InterPro" id="IPR045180">
    <property type="entry name" value="La_dom_prot"/>
</dbReference>
<dbReference type="Pfam" id="PF21071">
    <property type="entry name" value="LARP1_HEAT"/>
    <property type="match status" value="1"/>
</dbReference>
<dbReference type="GO" id="GO:0048255">
    <property type="term" value="P:mRNA stabilization"/>
    <property type="evidence" value="ECO:0007669"/>
    <property type="project" value="InterPro"/>
</dbReference>
<evidence type="ECO:0000256" key="1">
    <source>
        <dbReference type="ARBA" id="ARBA00022884"/>
    </source>
</evidence>
<keyword evidence="1 2" id="KW-0694">RNA-binding</keyword>
<evidence type="ECO:0000256" key="3">
    <source>
        <dbReference type="SAM" id="MobiDB-lite"/>
    </source>
</evidence>
<dbReference type="PANTHER" id="PTHR22792:SF132">
    <property type="entry name" value="LA-RELATED PROTEIN 1"/>
    <property type="match status" value="1"/>
</dbReference>
<dbReference type="STRING" id="503106.A0A218Z153"/>
<dbReference type="InterPro" id="IPR006630">
    <property type="entry name" value="La_HTH"/>
</dbReference>
<dbReference type="Pfam" id="PF05383">
    <property type="entry name" value="La"/>
    <property type="match status" value="1"/>
</dbReference>
<feature type="compositionally biased region" description="Polar residues" evidence="3">
    <location>
        <begin position="881"/>
        <end position="905"/>
    </location>
</feature>
<feature type="compositionally biased region" description="Basic and acidic residues" evidence="3">
    <location>
        <begin position="533"/>
        <end position="545"/>
    </location>
</feature>
<feature type="compositionally biased region" description="Basic and acidic residues" evidence="3">
    <location>
        <begin position="322"/>
        <end position="351"/>
    </location>
</feature>
<feature type="domain" description="HTH La-type RNA-binding" evidence="4">
    <location>
        <begin position="667"/>
        <end position="761"/>
    </location>
</feature>
<dbReference type="InterPro" id="IPR036390">
    <property type="entry name" value="WH_DNA-bd_sf"/>
</dbReference>
<dbReference type="PROSITE" id="PS50961">
    <property type="entry name" value="HTH_LA"/>
    <property type="match status" value="1"/>
</dbReference>
<evidence type="ECO:0000256" key="2">
    <source>
        <dbReference type="PROSITE-ProRule" id="PRU00332"/>
    </source>
</evidence>
<feature type="compositionally biased region" description="Polar residues" evidence="3">
    <location>
        <begin position="97"/>
        <end position="120"/>
    </location>
</feature>
<sequence length="1130" mass="122673">MSSAPSKSSGEALPAPAPPVFSYAQAAKGRAAATTASAIQSHQSTMAGSSTPAKEPSSTINTPSGGSERGERSVNGSYETPSKVELPDSSRNKDIKPSTSIKAVSSATSPSFGTASTSTLPKEDKDDDFTLAGSSELNRDRCSHGAGADRNAEAEGRKGKKGKKSKSAEKDADKEKEKEGVKPEIFVPAPLPTVNFWQQRKEEAAKVKPSPLVTQSPQPFLEGSNDFGPTQNTKKRGKSTVPDEGEKISASTLNGASKDVASTIKSPKKGSEATSKKDDSPNKRAGPRGSRGSEKDEKPSPNQLPPPVEDAMSWPTPETALEDEKRKVQEKVEKDEKDENTSNKPRPKEKWVPVPYIPSVTFNTPLPTRGGRGRGGARGGRTEGGGRSNHNTNGAGEKPQNVPTNPVDGDENTSSAPPPTKSRLPAEPSGARKASAAQGGDKTKTGPLKTESSLGGEARSPNAGQPDQFDVSLDQQHLRSENRALKQDQMQGSFADNQAYQAQGTGRKGEQGMRGSEHFKENPPFNKDNNYQNRERTDGRSDRSRGGFRGRVAHGGSFTSSQSHPQNAYTNGHVNSGPNGYPVRQGSTPYSPTLQPIPFSNQYAPPPSRGGRGGGGSRSQSIPNNGLYGRYPPNGVSQHMHPLQTSNPMFDYQHIQAPMSAAPYHPYMDQASVLAMVKMQLEYYFSIDNLIKDVFLRKHMDSQGFVFLNFIANFKRIQALTQELELLRFACQDSEMIELVRGDDGADRLRRQEGWEKWVMPMEERDEAARVPGPSSFQQRSGLLQKSQHAGSGMSPNQQMLSPGSFSPNGTEVGFRPHLNGAATLSNGNGAAYHHETPLSASVPDFAPGMPSQNGLYDPLETETTFKDDEVANLTLVFSAPKSSDNSKPKSTSPGAPTRTFSNGSIDGRSIAEELYDDQRQGRTSKNGSHASETSPESLYRSRSPFIPLSPSKSGFNNSPPVMWVKGQGHQSLVLPGDSEELYTMFRARALSQRDNSIPGETHSDMKLLYEFWSHFLCRNFNAKMYSEFRKYALEDAQHSAFSGTNSLISYYAEVLNSKKKVIPDVLALHYIELVKGEDSAGPRPALEKLRGAWRDGALDMKSRKRIDNLVDAKLREDLERAPHPKADLV</sequence>